<organism evidence="3 4">
    <name type="scientific">Cytospora chrysosperma</name>
    <name type="common">Cytospora canker fungus</name>
    <name type="synonym">Sphaeria chrysosperma</name>
    <dbReference type="NCBI Taxonomy" id="252740"/>
    <lineage>
        <taxon>Eukaryota</taxon>
        <taxon>Fungi</taxon>
        <taxon>Dikarya</taxon>
        <taxon>Ascomycota</taxon>
        <taxon>Pezizomycotina</taxon>
        <taxon>Sordariomycetes</taxon>
        <taxon>Sordariomycetidae</taxon>
        <taxon>Diaporthales</taxon>
        <taxon>Cytosporaceae</taxon>
        <taxon>Cytospora</taxon>
    </lineage>
</organism>
<dbReference type="EMBL" id="LJZO01000018">
    <property type="protein sequence ID" value="ROV96996.1"/>
    <property type="molecule type" value="Genomic_DNA"/>
</dbReference>
<dbReference type="OrthoDB" id="414698at2759"/>
<dbReference type="InterPro" id="IPR050593">
    <property type="entry name" value="LovG"/>
</dbReference>
<reference evidence="3 4" key="1">
    <citation type="submission" date="2015-09" db="EMBL/GenBank/DDBJ databases">
        <title>Host preference determinants of Valsa canker pathogens revealed by comparative genomics.</title>
        <authorList>
            <person name="Yin Z."/>
            <person name="Huang L."/>
        </authorList>
    </citation>
    <scope>NUCLEOTIDE SEQUENCE [LARGE SCALE GENOMIC DNA]</scope>
    <source>
        <strain evidence="3 4">YSFL</strain>
    </source>
</reference>
<dbReference type="AlphaFoldDB" id="A0A423W100"/>
<dbReference type="GO" id="GO:0019748">
    <property type="term" value="P:secondary metabolic process"/>
    <property type="evidence" value="ECO:0007669"/>
    <property type="project" value="TreeGrafter"/>
</dbReference>
<dbReference type="Proteomes" id="UP000284375">
    <property type="component" value="Unassembled WGS sequence"/>
</dbReference>
<comment type="caution">
    <text evidence="3">The sequence shown here is derived from an EMBL/GenBank/DDBJ whole genome shotgun (WGS) entry which is preliminary data.</text>
</comment>
<evidence type="ECO:0000256" key="1">
    <source>
        <dbReference type="ARBA" id="ARBA00022801"/>
    </source>
</evidence>
<evidence type="ECO:0000259" key="2">
    <source>
        <dbReference type="Pfam" id="PF03959"/>
    </source>
</evidence>
<proteinExistence type="predicted"/>
<dbReference type="Pfam" id="PF03959">
    <property type="entry name" value="FSH1"/>
    <property type="match status" value="1"/>
</dbReference>
<gene>
    <name evidence="3" type="ORF">VSDG_04050</name>
</gene>
<dbReference type="GO" id="GO:0005737">
    <property type="term" value="C:cytoplasm"/>
    <property type="evidence" value="ECO:0007669"/>
    <property type="project" value="TreeGrafter"/>
</dbReference>
<evidence type="ECO:0000313" key="3">
    <source>
        <dbReference type="EMBL" id="ROV96996.1"/>
    </source>
</evidence>
<dbReference type="GO" id="GO:0005634">
    <property type="term" value="C:nucleus"/>
    <property type="evidence" value="ECO:0007669"/>
    <property type="project" value="TreeGrafter"/>
</dbReference>
<dbReference type="PANTHER" id="PTHR48070">
    <property type="entry name" value="ESTERASE OVCA2"/>
    <property type="match status" value="1"/>
</dbReference>
<dbReference type="InterPro" id="IPR005645">
    <property type="entry name" value="FSH-like_dom"/>
</dbReference>
<dbReference type="Gene3D" id="3.40.50.1820">
    <property type="entry name" value="alpha/beta hydrolase"/>
    <property type="match status" value="1"/>
</dbReference>
<keyword evidence="4" id="KW-1185">Reference proteome</keyword>
<evidence type="ECO:0000313" key="4">
    <source>
        <dbReference type="Proteomes" id="UP000284375"/>
    </source>
</evidence>
<feature type="domain" description="Serine hydrolase" evidence="2">
    <location>
        <begin position="2"/>
        <end position="226"/>
    </location>
</feature>
<sequence length="269" mass="30008">MKFLCLPGAYGSAKNFQVQLGPFVAEMEKRGNVNFNWTQGTCPATPPEGFEDYFGAGPLWRFIEYDGDTAFDIVDRIRDFPEGSNPEETMRVLFGDNQSCLATSVQNATQRLLDMIDADPEIEGILGYSEGATTAATLILEERRRAQESGRQRRIKRAIFFAGWPPMSISGDKVQVLLADQAQGIIDIPTLHIVGCSDPYILGAVALYNMCERSSAEMFDHGKGHTENNGKIENSEAYEFWIILASSDLKESSKGYDYGFLLFRHAWCV</sequence>
<protein>
    <recommendedName>
        <fullName evidence="2">Serine hydrolase domain-containing protein</fullName>
    </recommendedName>
</protein>
<dbReference type="PANTHER" id="PTHR48070:SF4">
    <property type="entry name" value="ESTERASE ALNB"/>
    <property type="match status" value="1"/>
</dbReference>
<dbReference type="GO" id="GO:0016787">
    <property type="term" value="F:hydrolase activity"/>
    <property type="evidence" value="ECO:0007669"/>
    <property type="project" value="UniProtKB-KW"/>
</dbReference>
<accession>A0A423W100</accession>
<keyword evidence="1" id="KW-0378">Hydrolase</keyword>
<dbReference type="InterPro" id="IPR029058">
    <property type="entry name" value="AB_hydrolase_fold"/>
</dbReference>
<dbReference type="SUPFAM" id="SSF53474">
    <property type="entry name" value="alpha/beta-Hydrolases"/>
    <property type="match status" value="1"/>
</dbReference>
<name>A0A423W100_CYTCH</name>